<name>A0ABW9VQR5_9BURK</name>
<sequence>MALDALIAYRKPAPNMAPLAQIAAPVLLNAPSRSQFEHEILSTLEGSSTPRIKMAIESVLKYSVEILRGGDRGVAISELPMLFLCPEKFLNAQQILNRHDSVLSGVRNSIEAVVSKSNSN</sequence>
<dbReference type="RefSeq" id="WP_161041187.1">
    <property type="nucleotide sequence ID" value="NZ_WWCM01000025.1"/>
</dbReference>
<gene>
    <name evidence="1" type="ORF">GTP27_21730</name>
</gene>
<proteinExistence type="predicted"/>
<comment type="caution">
    <text evidence="1">The sequence shown here is derived from an EMBL/GenBank/DDBJ whole genome shotgun (WGS) entry which is preliminary data.</text>
</comment>
<dbReference type="EMBL" id="WWCM01000025">
    <property type="protein sequence ID" value="MYM41929.1"/>
    <property type="molecule type" value="Genomic_DNA"/>
</dbReference>
<keyword evidence="2" id="KW-1185">Reference proteome</keyword>
<accession>A0ABW9VQR5</accession>
<evidence type="ECO:0000313" key="2">
    <source>
        <dbReference type="Proteomes" id="UP000478090"/>
    </source>
</evidence>
<dbReference type="Proteomes" id="UP000478090">
    <property type="component" value="Unassembled WGS sequence"/>
</dbReference>
<reference evidence="1 2" key="1">
    <citation type="submission" date="2019-12" db="EMBL/GenBank/DDBJ databases">
        <title>Novel species isolated from a subtropical stream in China.</title>
        <authorList>
            <person name="Lu H."/>
        </authorList>
    </citation>
    <scope>NUCLEOTIDE SEQUENCE [LARGE SCALE GENOMIC DNA]</scope>
    <source>
        <strain evidence="1 2">CY13W</strain>
    </source>
</reference>
<evidence type="ECO:0000313" key="1">
    <source>
        <dbReference type="EMBL" id="MYM41929.1"/>
    </source>
</evidence>
<organism evidence="1 2">
    <name type="scientific">Duganella qianjiadongensis</name>
    <dbReference type="NCBI Taxonomy" id="2692176"/>
    <lineage>
        <taxon>Bacteria</taxon>
        <taxon>Pseudomonadati</taxon>
        <taxon>Pseudomonadota</taxon>
        <taxon>Betaproteobacteria</taxon>
        <taxon>Burkholderiales</taxon>
        <taxon>Oxalobacteraceae</taxon>
        <taxon>Telluria group</taxon>
        <taxon>Duganella</taxon>
    </lineage>
</organism>
<protein>
    <submittedName>
        <fullName evidence="1">Uncharacterized protein</fullName>
    </submittedName>
</protein>